<sequence length="79" mass="9673">MKLIPFENTWPYDKMMEDIYLHECPYCHQHNVLTHMSEEDLERAKEEIKTNMVLPCCHTKMIILKADEDYFWTTDHLRK</sequence>
<dbReference type="RefSeq" id="WP_385937057.1">
    <property type="nucleotide sequence ID" value="NZ_JBHSOZ010000002.1"/>
</dbReference>
<gene>
    <name evidence="1" type="ORF">ACFPU1_00075</name>
</gene>
<name>A0ABW0YFG7_9BACI</name>
<dbReference type="EMBL" id="JBHSOZ010000002">
    <property type="protein sequence ID" value="MFC5711168.1"/>
    <property type="molecule type" value="Genomic_DNA"/>
</dbReference>
<evidence type="ECO:0000313" key="1">
    <source>
        <dbReference type="EMBL" id="MFC5711168.1"/>
    </source>
</evidence>
<evidence type="ECO:0000313" key="2">
    <source>
        <dbReference type="Proteomes" id="UP001596142"/>
    </source>
</evidence>
<organism evidence="1 2">
    <name type="scientific">Thalassorhabdus alkalitolerans</name>
    <dbReference type="NCBI Taxonomy" id="2282697"/>
    <lineage>
        <taxon>Bacteria</taxon>
        <taxon>Bacillati</taxon>
        <taxon>Bacillota</taxon>
        <taxon>Bacilli</taxon>
        <taxon>Bacillales</taxon>
        <taxon>Bacillaceae</taxon>
        <taxon>Thalassorhabdus</taxon>
    </lineage>
</organism>
<accession>A0ABW0YFG7</accession>
<proteinExistence type="predicted"/>
<evidence type="ECO:0008006" key="3">
    <source>
        <dbReference type="Google" id="ProtNLM"/>
    </source>
</evidence>
<comment type="caution">
    <text evidence="1">The sequence shown here is derived from an EMBL/GenBank/DDBJ whole genome shotgun (WGS) entry which is preliminary data.</text>
</comment>
<protein>
    <recommendedName>
        <fullName evidence="3">Cysteine-rich domain-containing protein</fullName>
    </recommendedName>
</protein>
<keyword evidence="2" id="KW-1185">Reference proteome</keyword>
<reference evidence="2" key="1">
    <citation type="journal article" date="2019" name="Int. J. Syst. Evol. Microbiol.">
        <title>The Global Catalogue of Microorganisms (GCM) 10K type strain sequencing project: providing services to taxonomists for standard genome sequencing and annotation.</title>
        <authorList>
            <consortium name="The Broad Institute Genomics Platform"/>
            <consortium name="The Broad Institute Genome Sequencing Center for Infectious Disease"/>
            <person name="Wu L."/>
            <person name="Ma J."/>
        </authorList>
    </citation>
    <scope>NUCLEOTIDE SEQUENCE [LARGE SCALE GENOMIC DNA]</scope>
    <source>
        <strain evidence="2">CECT 7184</strain>
    </source>
</reference>
<dbReference type="Proteomes" id="UP001596142">
    <property type="component" value="Unassembled WGS sequence"/>
</dbReference>